<accession>A0A9D1IIF8</accession>
<name>A0A9D1IIF8_9BURK</name>
<dbReference type="SUPFAM" id="SSF159127">
    <property type="entry name" value="HupF/HypC-like"/>
    <property type="match status" value="1"/>
</dbReference>
<sequence length="75" mass="8381">MCLAVPAKITKLINNETALCDFNGIEKEVNVSLIDSPREQEWVIVHVGFALNRIDEEEARKTMEILNALPSEAKA</sequence>
<dbReference type="InterPro" id="IPR001109">
    <property type="entry name" value="Hydrogenase_HupF/HypC"/>
</dbReference>
<dbReference type="GO" id="GO:0005506">
    <property type="term" value="F:iron ion binding"/>
    <property type="evidence" value="ECO:0007669"/>
    <property type="project" value="TreeGrafter"/>
</dbReference>
<dbReference type="PANTHER" id="PTHR35177">
    <property type="entry name" value="HYDROGENASE MATURATION FACTOR HYBG"/>
    <property type="match status" value="1"/>
</dbReference>
<reference evidence="2" key="2">
    <citation type="journal article" date="2021" name="PeerJ">
        <title>Extensive microbial diversity within the chicken gut microbiome revealed by metagenomics and culture.</title>
        <authorList>
            <person name="Gilroy R."/>
            <person name="Ravi A."/>
            <person name="Getino M."/>
            <person name="Pursley I."/>
            <person name="Horton D.L."/>
            <person name="Alikhan N.F."/>
            <person name="Baker D."/>
            <person name="Gharbi K."/>
            <person name="Hall N."/>
            <person name="Watson M."/>
            <person name="Adriaenssens E.M."/>
            <person name="Foster-Nyarko E."/>
            <person name="Jarju S."/>
            <person name="Secka A."/>
            <person name="Antonio M."/>
            <person name="Oren A."/>
            <person name="Chaudhuri R.R."/>
            <person name="La Ragione R."/>
            <person name="Hildebrand F."/>
            <person name="Pallen M.J."/>
        </authorList>
    </citation>
    <scope>NUCLEOTIDE SEQUENCE</scope>
    <source>
        <strain evidence="2">7463</strain>
    </source>
</reference>
<dbReference type="GO" id="GO:0051604">
    <property type="term" value="P:protein maturation"/>
    <property type="evidence" value="ECO:0007669"/>
    <property type="project" value="TreeGrafter"/>
</dbReference>
<dbReference type="EMBL" id="DVMY01000062">
    <property type="protein sequence ID" value="HIU37336.1"/>
    <property type="molecule type" value="Genomic_DNA"/>
</dbReference>
<evidence type="ECO:0000313" key="2">
    <source>
        <dbReference type="EMBL" id="HIU37336.1"/>
    </source>
</evidence>
<protein>
    <submittedName>
        <fullName evidence="2">HypC/HybG/HupF family hydrogenase formation chaperone</fullName>
    </submittedName>
</protein>
<dbReference type="Proteomes" id="UP000824083">
    <property type="component" value="Unassembled WGS sequence"/>
</dbReference>
<comment type="caution">
    <text evidence="2">The sequence shown here is derived from an EMBL/GenBank/DDBJ whole genome shotgun (WGS) entry which is preliminary data.</text>
</comment>
<dbReference type="AlphaFoldDB" id="A0A9D1IIF8"/>
<evidence type="ECO:0000256" key="1">
    <source>
        <dbReference type="ARBA" id="ARBA00006018"/>
    </source>
</evidence>
<dbReference type="InterPro" id="IPR019812">
    <property type="entry name" value="Hydgase_assmbl_chp_CS"/>
</dbReference>
<organism evidence="2 3">
    <name type="scientific">Candidatus Aphodousia faecigallinarum</name>
    <dbReference type="NCBI Taxonomy" id="2840677"/>
    <lineage>
        <taxon>Bacteria</taxon>
        <taxon>Pseudomonadati</taxon>
        <taxon>Pseudomonadota</taxon>
        <taxon>Betaproteobacteria</taxon>
        <taxon>Burkholderiales</taxon>
        <taxon>Sutterellaceae</taxon>
        <taxon>Sutterellaceae incertae sedis</taxon>
        <taxon>Candidatus Aphodousia</taxon>
    </lineage>
</organism>
<gene>
    <name evidence="2" type="ORF">IAC56_03575</name>
</gene>
<dbReference type="PROSITE" id="PS01097">
    <property type="entry name" value="HUPF_HYPC"/>
    <property type="match status" value="1"/>
</dbReference>
<dbReference type="GO" id="GO:1902670">
    <property type="term" value="F:carbon dioxide binding"/>
    <property type="evidence" value="ECO:0007669"/>
    <property type="project" value="TreeGrafter"/>
</dbReference>
<dbReference type="PANTHER" id="PTHR35177:SF2">
    <property type="entry name" value="HYDROGENASE MATURATION FACTOR HYBG"/>
    <property type="match status" value="1"/>
</dbReference>
<comment type="similarity">
    <text evidence="1">Belongs to the HupF/HypC family.</text>
</comment>
<dbReference type="PRINTS" id="PR00445">
    <property type="entry name" value="HUPFHYPC"/>
</dbReference>
<dbReference type="Gene3D" id="2.30.30.140">
    <property type="match status" value="1"/>
</dbReference>
<evidence type="ECO:0000313" key="3">
    <source>
        <dbReference type="Proteomes" id="UP000824083"/>
    </source>
</evidence>
<dbReference type="Pfam" id="PF01455">
    <property type="entry name" value="HupF_HypC"/>
    <property type="match status" value="1"/>
</dbReference>
<dbReference type="FunFam" id="2.30.30.140:FF:000022">
    <property type="entry name" value="Hydrogenase assembly chaperone HybG"/>
    <property type="match status" value="1"/>
</dbReference>
<dbReference type="NCBIfam" id="TIGR00074">
    <property type="entry name" value="hypC_hupF"/>
    <property type="match status" value="1"/>
</dbReference>
<proteinExistence type="inferred from homology"/>
<reference evidence="2" key="1">
    <citation type="submission" date="2020-10" db="EMBL/GenBank/DDBJ databases">
        <authorList>
            <person name="Gilroy R."/>
        </authorList>
    </citation>
    <scope>NUCLEOTIDE SEQUENCE</scope>
    <source>
        <strain evidence="2">7463</strain>
    </source>
</reference>